<sequence>MALKRLFFVTLFTLMVLSCSKDDEPKNNAPTIADKAFTVKENIAAGDPIGTLTASDKDGDALTFGIAENDNGLFAITAKGALSLATGKSLDFETAAKHTISVSVNDGEATTKATITINVTDVDEETPAEENSAPTIEAQSFDVLENIDHADSFGTVSAQDADTDDTLTFSMNDESGLFEITEAGELSLVEGKELDFEGLESPTIDVTVQVADEKDSAQAQVTINVTNVNEAPEIESTTYEFDVAEDISDTEVIGTKIAVTDPEGDALEFTITAGDDNGLFEVNADGELNLVQGKNLDYETATSYILTISVSDGELSAAENITVTLSITNVIDTLLEDPTTFITTWKSDNPGGSTDTQITIPTSGGGYNYTVYWEEIGNPSHNETIDGILGNTTIEFGSPGTYRVAIDGDFPRINFNEASDVKKILTVDQWGDNPWTSMQTAFYACENLTIPATDVPDLTNVTNMGGMFRGATAFNQDISGWNVSNVEVMESMFQQATSFNQDLSNWNVSNVENMNLMFYGATKFNQPLNWGEKTAKVNSMIRMFNEAESFNQDISGWDVSSVTNMAYMFNLAESFNRDISGWDVSNVKNMSVMFSGANTFNQSLGNWDITSVTNMIGIFSGGLSTENYGATLMGWATQEPGEGPIPTNITLGASGLEYCSNDSEVLVARNNLLGAPYNWDIQGDTGVICTEP</sequence>
<gene>
    <name evidence="4" type="ORF">MACH07_11950</name>
</gene>
<dbReference type="PRINTS" id="PR00205">
    <property type="entry name" value="CADHERIN"/>
</dbReference>
<dbReference type="InterPro" id="IPR015919">
    <property type="entry name" value="Cadherin-like_sf"/>
</dbReference>
<dbReference type="GO" id="GO:0005886">
    <property type="term" value="C:plasma membrane"/>
    <property type="evidence" value="ECO:0007669"/>
    <property type="project" value="UniProtKB-SubCell"/>
</dbReference>
<keyword evidence="5" id="KW-1185">Reference proteome</keyword>
<dbReference type="InterPro" id="IPR011889">
    <property type="entry name" value="Liste_lipo_26"/>
</dbReference>
<dbReference type="Pfam" id="PF00028">
    <property type="entry name" value="Cadherin"/>
    <property type="match status" value="1"/>
</dbReference>
<feature type="domain" description="Cadherin" evidence="3">
    <location>
        <begin position="235"/>
        <end position="340"/>
    </location>
</feature>
<dbReference type="NCBIfam" id="TIGR01965">
    <property type="entry name" value="VCBS_repeat"/>
    <property type="match status" value="1"/>
</dbReference>
<feature type="domain" description="Cadherin" evidence="3">
    <location>
        <begin position="31"/>
        <end position="136"/>
    </location>
</feature>
<dbReference type="CDD" id="cd11304">
    <property type="entry name" value="Cadherin_repeat"/>
    <property type="match status" value="3"/>
</dbReference>
<dbReference type="InterPro" id="IPR040853">
    <property type="entry name" value="RapA2_cadherin-like"/>
</dbReference>
<reference evidence="4 5" key="1">
    <citation type="submission" date="2023-01" db="EMBL/GenBank/DDBJ databases">
        <title>Complete genome sequence of Muricauda aquimarina strain IFOP_LL357.</title>
        <authorList>
            <person name="Gajardo G."/>
            <person name="Ueki S."/>
            <person name="Maruyama F."/>
        </authorList>
    </citation>
    <scope>NUCLEOTIDE SEQUENCE [LARGE SCALE GENOMIC DNA]</scope>
    <source>
        <strain evidence="4 5">IFOP_LL357</strain>
    </source>
</reference>
<evidence type="ECO:0000259" key="3">
    <source>
        <dbReference type="PROSITE" id="PS50268"/>
    </source>
</evidence>
<name>A0AA48HFA1_9FLAO</name>
<dbReference type="GO" id="GO:0007156">
    <property type="term" value="P:homophilic cell adhesion via plasma membrane adhesion molecules"/>
    <property type="evidence" value="ECO:0007669"/>
    <property type="project" value="InterPro"/>
</dbReference>
<dbReference type="Pfam" id="PF03382">
    <property type="entry name" value="DUF285"/>
    <property type="match status" value="2"/>
</dbReference>
<dbReference type="SUPFAM" id="SSF49313">
    <property type="entry name" value="Cadherin-like"/>
    <property type="match status" value="3"/>
</dbReference>
<dbReference type="Proteomes" id="UP001330184">
    <property type="component" value="Chromosome"/>
</dbReference>
<dbReference type="SMART" id="SM00112">
    <property type="entry name" value="CA"/>
    <property type="match status" value="3"/>
</dbReference>
<protein>
    <recommendedName>
        <fullName evidence="3">Cadherin domain-containing protein</fullName>
    </recommendedName>
</protein>
<dbReference type="PROSITE" id="PS50268">
    <property type="entry name" value="CADHERIN_2"/>
    <property type="match status" value="3"/>
</dbReference>
<dbReference type="EMBL" id="AP027268">
    <property type="protein sequence ID" value="BDW92363.1"/>
    <property type="molecule type" value="Genomic_DNA"/>
</dbReference>
<proteinExistence type="predicted"/>
<dbReference type="InterPro" id="IPR005046">
    <property type="entry name" value="DUF285"/>
</dbReference>
<accession>A0AA48HFA1</accession>
<dbReference type="AlphaFoldDB" id="A0AA48HFA1"/>
<evidence type="ECO:0000313" key="4">
    <source>
        <dbReference type="EMBL" id="BDW92363.1"/>
    </source>
</evidence>
<dbReference type="InterPro" id="IPR010221">
    <property type="entry name" value="VCBS_dom"/>
</dbReference>
<dbReference type="InterPro" id="IPR002126">
    <property type="entry name" value="Cadherin-like_dom"/>
</dbReference>
<evidence type="ECO:0000256" key="1">
    <source>
        <dbReference type="ARBA" id="ARBA00022692"/>
    </source>
</evidence>
<keyword evidence="2" id="KW-0472">Membrane</keyword>
<dbReference type="GO" id="GO:0005509">
    <property type="term" value="F:calcium ion binding"/>
    <property type="evidence" value="ECO:0007669"/>
    <property type="project" value="InterPro"/>
</dbReference>
<organism evidence="4 5">
    <name type="scientific">Flagellimonas marinaquae</name>
    <dbReference type="NCBI Taxonomy" id="254955"/>
    <lineage>
        <taxon>Bacteria</taxon>
        <taxon>Pseudomonadati</taxon>
        <taxon>Bacteroidota</taxon>
        <taxon>Flavobacteriia</taxon>
        <taxon>Flavobacteriales</taxon>
        <taxon>Flavobacteriaceae</taxon>
        <taxon>Flagellimonas</taxon>
    </lineage>
</organism>
<keyword evidence="1" id="KW-0812">Transmembrane</keyword>
<dbReference type="Gene3D" id="2.60.40.60">
    <property type="entry name" value="Cadherins"/>
    <property type="match status" value="3"/>
</dbReference>
<dbReference type="PANTHER" id="PTHR24026:SF126">
    <property type="entry name" value="PROTOCADHERIN FAT 4"/>
    <property type="match status" value="1"/>
</dbReference>
<evidence type="ECO:0000313" key="5">
    <source>
        <dbReference type="Proteomes" id="UP001330184"/>
    </source>
</evidence>
<dbReference type="PROSITE" id="PS51257">
    <property type="entry name" value="PROKAR_LIPOPROTEIN"/>
    <property type="match status" value="1"/>
</dbReference>
<dbReference type="NCBIfam" id="TIGR02167">
    <property type="entry name" value="Liste_lipo_26"/>
    <property type="match status" value="4"/>
</dbReference>
<dbReference type="RefSeq" id="WP_338197466.1">
    <property type="nucleotide sequence ID" value="NZ_AP027268.1"/>
</dbReference>
<keyword evidence="2" id="KW-1133">Transmembrane helix</keyword>
<dbReference type="PANTHER" id="PTHR24026">
    <property type="entry name" value="FAT ATYPICAL CADHERIN-RELATED"/>
    <property type="match status" value="1"/>
</dbReference>
<evidence type="ECO:0000256" key="2">
    <source>
        <dbReference type="ARBA" id="ARBA00022989"/>
    </source>
</evidence>
<feature type="domain" description="Cadherin" evidence="3">
    <location>
        <begin position="135"/>
        <end position="234"/>
    </location>
</feature>
<dbReference type="Pfam" id="PF17803">
    <property type="entry name" value="Cadherin_4"/>
    <property type="match status" value="1"/>
</dbReference>